<dbReference type="InterPro" id="IPR037138">
    <property type="entry name" value="His_deacetylse_dom_sf"/>
</dbReference>
<evidence type="ECO:0000256" key="1">
    <source>
        <dbReference type="ARBA" id="ARBA00004123"/>
    </source>
</evidence>
<comment type="caution">
    <text evidence="31">The sequence shown here is derived from an EMBL/GenBank/DDBJ whole genome shotgun (WGS) entry which is preliminary data.</text>
</comment>
<keyword evidence="18" id="KW-0238">DNA-binding</keyword>
<feature type="compositionally biased region" description="Basic and acidic residues" evidence="27">
    <location>
        <begin position="933"/>
        <end position="945"/>
    </location>
</feature>
<evidence type="ECO:0000256" key="17">
    <source>
        <dbReference type="ARBA" id="ARBA00023040"/>
    </source>
</evidence>
<dbReference type="SUPFAM" id="SSF52768">
    <property type="entry name" value="Arginase/deacetylase"/>
    <property type="match status" value="1"/>
</dbReference>
<keyword evidence="7" id="KW-0678">Repressor</keyword>
<dbReference type="InterPro" id="IPR000832">
    <property type="entry name" value="GPCR_2_secretin-like"/>
</dbReference>
<protein>
    <recommendedName>
        <fullName evidence="5">histone deacetylase</fullName>
        <ecNumber evidence="5">3.5.1.98</ecNumber>
    </recommendedName>
</protein>
<evidence type="ECO:0000313" key="31">
    <source>
        <dbReference type="EMBL" id="KAG2468746.1"/>
    </source>
</evidence>
<keyword evidence="23" id="KW-0325">Glycoprotein</keyword>
<dbReference type="CDD" id="cd11681">
    <property type="entry name" value="HDAC_classIIa"/>
    <property type="match status" value="1"/>
</dbReference>
<keyword evidence="6" id="KW-0963">Cytoplasm</keyword>
<dbReference type="EC" id="3.5.1.98" evidence="5"/>
<evidence type="ECO:0000256" key="2">
    <source>
        <dbReference type="ARBA" id="ARBA00004141"/>
    </source>
</evidence>
<dbReference type="Gene3D" id="4.10.1240.10">
    <property type="entry name" value="GPCR, family 2, extracellular hormone receptor domain"/>
    <property type="match status" value="1"/>
</dbReference>
<dbReference type="PROSITE" id="PS50227">
    <property type="entry name" value="G_PROTEIN_RECEP_F2_3"/>
    <property type="match status" value="1"/>
</dbReference>
<evidence type="ECO:0000256" key="5">
    <source>
        <dbReference type="ARBA" id="ARBA00012111"/>
    </source>
</evidence>
<keyword evidence="20" id="KW-1015">Disulfide bond</keyword>
<keyword evidence="22" id="KW-0675">Receptor</keyword>
<dbReference type="Gene3D" id="3.30.1370.10">
    <property type="entry name" value="K Homology domain, type 1"/>
    <property type="match status" value="3"/>
</dbReference>
<dbReference type="InterPro" id="IPR004087">
    <property type="entry name" value="KH_dom"/>
</dbReference>
<feature type="non-terminal residue" evidence="31">
    <location>
        <position position="1"/>
    </location>
</feature>
<evidence type="ECO:0000256" key="24">
    <source>
        <dbReference type="ARBA" id="ARBA00023224"/>
    </source>
</evidence>
<evidence type="ECO:0000256" key="20">
    <source>
        <dbReference type="ARBA" id="ARBA00023157"/>
    </source>
</evidence>
<dbReference type="Gene3D" id="3.40.800.20">
    <property type="entry name" value="Histone deacetylase domain"/>
    <property type="match status" value="1"/>
</dbReference>
<feature type="domain" description="G-protein coupled receptors family 2 profile 2" evidence="30">
    <location>
        <begin position="577"/>
        <end position="744"/>
    </location>
</feature>
<feature type="region of interest" description="Disordered" evidence="27">
    <location>
        <begin position="901"/>
        <end position="1027"/>
    </location>
</feature>
<feature type="region of interest" description="Disordered" evidence="27">
    <location>
        <begin position="854"/>
        <end position="881"/>
    </location>
</feature>
<dbReference type="FunFam" id="3.30.1370.10:FF:000002">
    <property type="entry name" value="poly(RC)-binding protein 2 isoform X1"/>
    <property type="match status" value="1"/>
</dbReference>
<evidence type="ECO:0000256" key="15">
    <source>
        <dbReference type="ARBA" id="ARBA00022989"/>
    </source>
</evidence>
<proteinExistence type="inferred from homology"/>
<dbReference type="GO" id="GO:0141221">
    <property type="term" value="F:histone deacetylase activity, hydrolytic mechanism"/>
    <property type="evidence" value="ECO:0007669"/>
    <property type="project" value="UniProtKB-EC"/>
</dbReference>
<comment type="similarity">
    <text evidence="4">Belongs to the histone deacetylase family. HD type 2 subfamily.</text>
</comment>
<keyword evidence="17" id="KW-0297">G-protein coupled receptor</keyword>
<evidence type="ECO:0000313" key="32">
    <source>
        <dbReference type="Proteomes" id="UP000886611"/>
    </source>
</evidence>
<keyword evidence="19 28" id="KW-0472">Membrane</keyword>
<evidence type="ECO:0000256" key="8">
    <source>
        <dbReference type="ARBA" id="ARBA00022692"/>
    </source>
</evidence>
<evidence type="ECO:0000256" key="3">
    <source>
        <dbReference type="ARBA" id="ARBA00004496"/>
    </source>
</evidence>
<dbReference type="PANTHER" id="PTHR10625">
    <property type="entry name" value="HISTONE DEACETYLASE HDAC1-RELATED"/>
    <property type="match status" value="1"/>
</dbReference>
<dbReference type="PROSITE" id="PS50084">
    <property type="entry name" value="KH_TYPE_1"/>
    <property type="match status" value="2"/>
</dbReference>
<gene>
    <name evidence="31" type="primary">Hdac7</name>
    <name evidence="31" type="ORF">GTO96_0014355</name>
</gene>
<dbReference type="GO" id="GO:0005737">
    <property type="term" value="C:cytoplasm"/>
    <property type="evidence" value="ECO:0007669"/>
    <property type="project" value="UniProtKB-SubCell"/>
</dbReference>
<keyword evidence="11" id="KW-0378">Hydrolase</keyword>
<keyword evidence="32" id="KW-1185">Reference proteome</keyword>
<dbReference type="FunFam" id="3.40.800.20:FF:000002">
    <property type="entry name" value="Histone deacetylase"/>
    <property type="match status" value="1"/>
</dbReference>
<keyword evidence="25" id="KW-0539">Nucleus</keyword>
<dbReference type="InterPro" id="IPR003287">
    <property type="entry name" value="GPCR_2_calcitonin_rcpt_fam"/>
</dbReference>
<evidence type="ECO:0000256" key="13">
    <source>
        <dbReference type="ARBA" id="ARBA00022853"/>
    </source>
</evidence>
<keyword evidence="14 26" id="KW-0694">RNA-binding</keyword>
<dbReference type="GO" id="GO:0004948">
    <property type="term" value="F:calcitonin receptor activity"/>
    <property type="evidence" value="ECO:0007669"/>
    <property type="project" value="InterPro"/>
</dbReference>
<dbReference type="CDD" id="cd22518">
    <property type="entry name" value="KH-I_PCBP1_2_rpt2"/>
    <property type="match status" value="1"/>
</dbReference>
<accession>A0A8X8BUS1</accession>
<dbReference type="EMBL" id="JAATIS010000485">
    <property type="protein sequence ID" value="KAG2468746.1"/>
    <property type="molecule type" value="Genomic_DNA"/>
</dbReference>
<evidence type="ECO:0000256" key="9">
    <source>
        <dbReference type="ARBA" id="ARBA00022723"/>
    </source>
</evidence>
<dbReference type="GO" id="GO:0046872">
    <property type="term" value="F:metal ion binding"/>
    <property type="evidence" value="ECO:0007669"/>
    <property type="project" value="UniProtKB-KW"/>
</dbReference>
<feature type="non-terminal residue" evidence="31">
    <location>
        <position position="1737"/>
    </location>
</feature>
<keyword evidence="12" id="KW-0862">Zinc</keyword>
<sequence>MTHTRLERRVVLWLVALGSLRHRTSRCARRWPGAKARGPKKPVANDRIGGPKEPARPWKLPPDKRFPEVGNRPRQGLSWDVYHVFPGAYLIEGNHLEGFGCLEDVTPGTNGRVKSKEDRSLLLRKRSRFNKECLDSQPMGSGLRKQAEATGLEVPCYADSILVTKDTSDLDQPEALRTCFTMDSGVIEGGLNVTLTIRLLMHGKSGARINISEGNCPERIITLAGPTTAIFKAFSMIIEKLEEDISSSMTNSTATSKPPVTLRIVVPASQCGSLIGKGGCKIKEIRESTGAQVQVAGDMLPNSTERAITIAGTPQSIIECVKQICVVMLEGVTIPYRPKPSGSPVIFAGGQLTKLHQLAMQQNPFPLTPGSTGFTGMDASAQTSSHELTIPNDLIGCIIGRQGAKINEIRQMSGAQIKIANPVEGSSDRQVTITGSPASISLAEYLINARHSAFQASKVTAFLEETQTSAIHPVGGAQIRIMSAQFECYLKILNDPPHKGHGPYCNRTWDGWLCWDDSPAGTTVMQLCPDYYKDFDPSEKVTKVCNEDGQWFQHPESNRTWTNYTLCTAYTGRKLKVGCRVLSFLVSYTMVCNYFWMLCEGIYLHTLIIVAVFVEKQKLCWYYMLGWGFPLIPATMYAVARLLFFNDNCWISSATNLVYIIHGPIHAALVVNLIFLLNIMRVLITKMKLTHRAESYTYMKLVRATLILIPLLGIQFLLVPWTPKGRLVAEIHEFITSIFLHYQVSRVKHLVSKRFKQREWMPPRPVRRHPWRGRHLWVTPTKRRQHADASSSASLPIPQASPMDLRVGPRLVRPGLDAGMLTPIPHPLLIGAFPAQQIVQPTIHRTIRFNMETGHGEHDQDKQPELQQWHKEKSKPSAVASPAVKIKLQAVIRKRQQLALERRNSSPINNQPVAYRTLAPDPEVPLPTQPSSRDSREDLPLRRTASEPNLKVKSKLKKHLGARKSPLTRKESAPPTMRRRPPDNLDSSPSSSSTPVSECSSPNDSIHMENGVIGPSAGVPHEAEADQSSLAAGKVGRLSVLAGAPPQVYLPVNLEEPGTQLSPRLQPVVILEPTGLVHAPLVTVPGLGPVPLQFATPLGPHKPLSRTRSEPLPQSPRSLQQHLFQQYQHSQLLERLKQQSPLAKLMSKTSEKPRLKQIPSEDMDGEEAGIDASSACRRRAESLRDTTSGQDLSVGGSDERERQQQHFYLQSHEELLLQQSLLWEHQKQQFRRHTAQMENLAVPMVLGAHRPLSRAQSSPASATVSLPEKTLTLPVQENPTKPRFTTETTFEPVADSPYVLLNPQSIKGRKASLEELESVHSEHHVLLYGTNPLNRLKLDNRKLAGILSQRMFVMLPCGGVGVDSDTIWNEMHTSTSARMAAGSVTELAFRVAKGELKNGFAIVRPPGHHAEPSNAMGFCFFNSVAIAAKQLQHKLNASKILIVDWDVHHGNGTQEVFYSDPNVLYISLHRYDNGNFFPGSGAPNEVGTGPGEGFNVNVAWTGALDPPMGDAEYLAAFRTVVMPIAQEFSPDVVLVSAGFDAADGHPPPLGGYKVSAKCFGFLTRQLMRLAGGRLVLALEGGHDLTAICDASEACVAALLGKEDTLPDEVLQQRPNVDGISSLETVLQVQSQYWKSVVRFISTIGYSFIEAQKHDKEEADTVTALASLSVGVQPGVIVEKRENLGFGGRIGIPATLKILTTFQCGAQVSPTVLGSQSRCFSQPGGCDMRYRHMLPIYI</sequence>
<dbReference type="PRINTS" id="PR00249">
    <property type="entry name" value="GPCRSECRETIN"/>
</dbReference>
<dbReference type="SMART" id="SM00322">
    <property type="entry name" value="KH"/>
    <property type="match status" value="3"/>
</dbReference>
<dbReference type="SUPFAM" id="SSF111418">
    <property type="entry name" value="Hormone receptor domain"/>
    <property type="match status" value="1"/>
</dbReference>
<dbReference type="PROSITE" id="PS00649">
    <property type="entry name" value="G_PROTEIN_RECEP_F2_1"/>
    <property type="match status" value="1"/>
</dbReference>
<feature type="compositionally biased region" description="Low complexity" evidence="27">
    <location>
        <begin position="987"/>
        <end position="1002"/>
    </location>
</feature>
<keyword evidence="16" id="KW-0805">Transcription regulation</keyword>
<keyword evidence="9" id="KW-0479">Metal-binding</keyword>
<evidence type="ECO:0000256" key="28">
    <source>
        <dbReference type="SAM" id="Phobius"/>
    </source>
</evidence>
<evidence type="ECO:0000256" key="19">
    <source>
        <dbReference type="ARBA" id="ARBA00023136"/>
    </source>
</evidence>
<dbReference type="InterPro" id="IPR017981">
    <property type="entry name" value="GPCR_2-like_7TM"/>
</dbReference>
<keyword evidence="13" id="KW-0156">Chromatin regulator</keyword>
<dbReference type="SUPFAM" id="SSF54791">
    <property type="entry name" value="Eukaryotic type KH-domain (KH-domain type I)"/>
    <property type="match status" value="3"/>
</dbReference>
<feature type="compositionally biased region" description="Basic and acidic residues" evidence="27">
    <location>
        <begin position="49"/>
        <end position="67"/>
    </location>
</feature>
<evidence type="ECO:0000256" key="26">
    <source>
        <dbReference type="PROSITE-ProRule" id="PRU00117"/>
    </source>
</evidence>
<dbReference type="Pfam" id="PF00002">
    <property type="entry name" value="7tm_2"/>
    <property type="match status" value="1"/>
</dbReference>
<dbReference type="Gene3D" id="1.20.1070.10">
    <property type="entry name" value="Rhodopsin 7-helix transmembrane proteins"/>
    <property type="match status" value="1"/>
</dbReference>
<reference evidence="31 32" key="1">
    <citation type="journal article" date="2021" name="Cell">
        <title>Tracing the genetic footprints of vertebrate landing in non-teleost ray-finned fishes.</title>
        <authorList>
            <person name="Bi X."/>
            <person name="Wang K."/>
            <person name="Yang L."/>
            <person name="Pan H."/>
            <person name="Jiang H."/>
            <person name="Wei Q."/>
            <person name="Fang M."/>
            <person name="Yu H."/>
            <person name="Zhu C."/>
            <person name="Cai Y."/>
            <person name="He Y."/>
            <person name="Gan X."/>
            <person name="Zeng H."/>
            <person name="Yu D."/>
            <person name="Zhu Y."/>
            <person name="Jiang H."/>
            <person name="Qiu Q."/>
            <person name="Yang H."/>
            <person name="Zhang Y.E."/>
            <person name="Wang W."/>
            <person name="Zhu M."/>
            <person name="He S."/>
            <person name="Zhang G."/>
        </authorList>
    </citation>
    <scope>NUCLEOTIDE SEQUENCE [LARGE SCALE GENOMIC DNA]</scope>
    <source>
        <strain evidence="31">Bchr_013</strain>
    </source>
</reference>
<evidence type="ECO:0000259" key="29">
    <source>
        <dbReference type="PROSITE" id="PS50227"/>
    </source>
</evidence>
<keyword evidence="8 28" id="KW-0812">Transmembrane</keyword>
<feature type="domain" description="G-protein coupled receptors family 2 profile 1" evidence="29">
    <location>
        <begin position="487"/>
        <end position="571"/>
    </location>
</feature>
<evidence type="ECO:0000256" key="25">
    <source>
        <dbReference type="ARBA" id="ARBA00023242"/>
    </source>
</evidence>
<dbReference type="InterPro" id="IPR001879">
    <property type="entry name" value="GPCR_2_extracellular_dom"/>
</dbReference>
<feature type="region of interest" description="Disordered" evidence="27">
    <location>
        <begin position="30"/>
        <end position="71"/>
    </location>
</feature>
<keyword evidence="24" id="KW-0807">Transducer</keyword>
<dbReference type="PRINTS" id="PR01350">
    <property type="entry name" value="CTRFAMILY"/>
</dbReference>
<evidence type="ECO:0000256" key="6">
    <source>
        <dbReference type="ARBA" id="ARBA00022490"/>
    </source>
</evidence>
<dbReference type="InterPro" id="IPR023801">
    <property type="entry name" value="His_deacetylse_dom"/>
</dbReference>
<feature type="transmembrane region" description="Helical" evidence="28">
    <location>
        <begin position="621"/>
        <end position="645"/>
    </location>
</feature>
<dbReference type="InterPro" id="IPR036445">
    <property type="entry name" value="GPCR_2_extracell_dom_sf"/>
</dbReference>
<evidence type="ECO:0000256" key="14">
    <source>
        <dbReference type="ARBA" id="ARBA00022884"/>
    </source>
</evidence>
<evidence type="ECO:0000256" key="16">
    <source>
        <dbReference type="ARBA" id="ARBA00023015"/>
    </source>
</evidence>
<dbReference type="GO" id="GO:0040029">
    <property type="term" value="P:epigenetic regulation of gene expression"/>
    <property type="evidence" value="ECO:0007669"/>
    <property type="project" value="TreeGrafter"/>
</dbReference>
<dbReference type="GO" id="GO:0016020">
    <property type="term" value="C:membrane"/>
    <property type="evidence" value="ECO:0007669"/>
    <property type="project" value="UniProtKB-SubCell"/>
</dbReference>
<dbReference type="PANTHER" id="PTHR10625:SF42">
    <property type="entry name" value="HISTONE DEACETYLASE 7"/>
    <property type="match status" value="1"/>
</dbReference>
<evidence type="ECO:0000256" key="11">
    <source>
        <dbReference type="ARBA" id="ARBA00022801"/>
    </source>
</evidence>
<dbReference type="Pfam" id="PF02793">
    <property type="entry name" value="HRM"/>
    <property type="match status" value="1"/>
</dbReference>
<feature type="region of interest" description="Disordered" evidence="27">
    <location>
        <begin position="1145"/>
        <end position="1200"/>
    </location>
</feature>
<dbReference type="GO" id="GO:0007166">
    <property type="term" value="P:cell surface receptor signaling pathway"/>
    <property type="evidence" value="ECO:0007669"/>
    <property type="project" value="InterPro"/>
</dbReference>
<feature type="compositionally biased region" description="Basic and acidic residues" evidence="27">
    <location>
        <begin position="854"/>
        <end position="875"/>
    </location>
</feature>
<keyword evidence="21" id="KW-0804">Transcription</keyword>
<dbReference type="SMART" id="SM00008">
    <property type="entry name" value="HormR"/>
    <property type="match status" value="1"/>
</dbReference>
<dbReference type="Pfam" id="PF00013">
    <property type="entry name" value="KH_1"/>
    <property type="match status" value="2"/>
</dbReference>
<dbReference type="CDD" id="cd22521">
    <property type="entry name" value="KH-I_PCBP1_2_rpt3"/>
    <property type="match status" value="1"/>
</dbReference>
<feature type="transmembrane region" description="Helical" evidence="28">
    <location>
        <begin position="701"/>
        <end position="721"/>
    </location>
</feature>
<evidence type="ECO:0000256" key="10">
    <source>
        <dbReference type="ARBA" id="ARBA00022737"/>
    </source>
</evidence>
<dbReference type="InterPro" id="IPR023696">
    <property type="entry name" value="Ureohydrolase_dom_sf"/>
</dbReference>
<dbReference type="PROSITE" id="PS50261">
    <property type="entry name" value="G_PROTEIN_RECEP_F2_4"/>
    <property type="match status" value="1"/>
</dbReference>
<dbReference type="GO" id="GO:0000118">
    <property type="term" value="C:histone deacetylase complex"/>
    <property type="evidence" value="ECO:0007669"/>
    <property type="project" value="TreeGrafter"/>
</dbReference>
<comment type="subcellular location">
    <subcellularLocation>
        <location evidence="3">Cytoplasm</location>
    </subcellularLocation>
    <subcellularLocation>
        <location evidence="2">Membrane</location>
        <topology evidence="2">Multi-pass membrane protein</topology>
    </subcellularLocation>
    <subcellularLocation>
        <location evidence="1">Nucleus</location>
    </subcellularLocation>
</comment>
<dbReference type="Pfam" id="PF00850">
    <property type="entry name" value="Hist_deacetyl"/>
    <property type="match status" value="1"/>
</dbReference>
<evidence type="ECO:0000256" key="27">
    <source>
        <dbReference type="SAM" id="MobiDB-lite"/>
    </source>
</evidence>
<evidence type="ECO:0000259" key="30">
    <source>
        <dbReference type="PROSITE" id="PS50261"/>
    </source>
</evidence>
<evidence type="ECO:0000256" key="12">
    <source>
        <dbReference type="ARBA" id="ARBA00022833"/>
    </source>
</evidence>
<name>A0A8X8BUS1_POLSE</name>
<evidence type="ECO:0000256" key="22">
    <source>
        <dbReference type="ARBA" id="ARBA00023170"/>
    </source>
</evidence>
<dbReference type="InterPro" id="IPR004088">
    <property type="entry name" value="KH_dom_type_1"/>
</dbReference>
<evidence type="ECO:0000256" key="18">
    <source>
        <dbReference type="ARBA" id="ARBA00023125"/>
    </source>
</evidence>
<evidence type="ECO:0000256" key="23">
    <source>
        <dbReference type="ARBA" id="ARBA00023180"/>
    </source>
</evidence>
<keyword evidence="15 28" id="KW-1133">Transmembrane helix</keyword>
<feature type="compositionally biased region" description="Basic residues" evidence="27">
    <location>
        <begin position="952"/>
        <end position="962"/>
    </location>
</feature>
<evidence type="ECO:0000256" key="21">
    <source>
        <dbReference type="ARBA" id="ARBA00023163"/>
    </source>
</evidence>
<feature type="transmembrane region" description="Helical" evidence="28">
    <location>
        <begin position="594"/>
        <end position="614"/>
    </location>
</feature>
<feature type="transmembrane region" description="Helical" evidence="28">
    <location>
        <begin position="657"/>
        <end position="680"/>
    </location>
</feature>
<dbReference type="FunFam" id="4.10.1240.10:FF:000011">
    <property type="entry name" value="Calcitonin gene-related peptide type 1 receptor"/>
    <property type="match status" value="1"/>
</dbReference>
<evidence type="ECO:0000256" key="7">
    <source>
        <dbReference type="ARBA" id="ARBA00022491"/>
    </source>
</evidence>
<organism evidence="31 32">
    <name type="scientific">Polypterus senegalus</name>
    <name type="common">Senegal bichir</name>
    <dbReference type="NCBI Taxonomy" id="55291"/>
    <lineage>
        <taxon>Eukaryota</taxon>
        <taxon>Metazoa</taxon>
        <taxon>Chordata</taxon>
        <taxon>Craniata</taxon>
        <taxon>Vertebrata</taxon>
        <taxon>Euteleostomi</taxon>
        <taxon>Actinopterygii</taxon>
        <taxon>Polypteriformes</taxon>
        <taxon>Polypteridae</taxon>
        <taxon>Polypterus</taxon>
    </lineage>
</organism>
<dbReference type="GO" id="GO:0003723">
    <property type="term" value="F:RNA binding"/>
    <property type="evidence" value="ECO:0007669"/>
    <property type="project" value="UniProtKB-UniRule"/>
</dbReference>
<evidence type="ECO:0000256" key="4">
    <source>
        <dbReference type="ARBA" id="ARBA00007738"/>
    </source>
</evidence>
<dbReference type="InterPro" id="IPR036612">
    <property type="entry name" value="KH_dom_type_1_sf"/>
</dbReference>
<keyword evidence="10" id="KW-0677">Repeat</keyword>
<dbReference type="GO" id="GO:0003677">
    <property type="term" value="F:DNA binding"/>
    <property type="evidence" value="ECO:0007669"/>
    <property type="project" value="UniProtKB-KW"/>
</dbReference>
<dbReference type="InterPro" id="IPR017983">
    <property type="entry name" value="GPCR_2_secretin-like_CS"/>
</dbReference>
<dbReference type="Proteomes" id="UP000886611">
    <property type="component" value="Unassembled WGS sequence"/>
</dbReference>
<dbReference type="FunFam" id="3.30.1370.10:FF:000005">
    <property type="entry name" value="poly(RC)-binding protein 2 isoform X1"/>
    <property type="match status" value="1"/>
</dbReference>